<dbReference type="CDD" id="cd00377">
    <property type="entry name" value="ICL_PEPM"/>
    <property type="match status" value="1"/>
</dbReference>
<evidence type="ECO:0000256" key="1">
    <source>
        <dbReference type="ARBA" id="ARBA00022679"/>
    </source>
</evidence>
<dbReference type="InterPro" id="IPR040442">
    <property type="entry name" value="Pyrv_kinase-like_dom_sf"/>
</dbReference>
<dbReference type="Gene3D" id="3.20.20.60">
    <property type="entry name" value="Phosphoenolpyruvate-binding domains"/>
    <property type="match status" value="1"/>
</dbReference>
<gene>
    <name evidence="7" type="primary">aepX</name>
    <name evidence="7" type="ORF">HCJ96_06440</name>
</gene>
<organism evidence="7 8">
    <name type="scientific">Alteromonas ponticola</name>
    <dbReference type="NCBI Taxonomy" id="2720613"/>
    <lineage>
        <taxon>Bacteria</taxon>
        <taxon>Pseudomonadati</taxon>
        <taxon>Pseudomonadota</taxon>
        <taxon>Gammaproteobacteria</taxon>
        <taxon>Alteromonadales</taxon>
        <taxon>Alteromonadaceae</taxon>
        <taxon>Alteromonas/Salinimonas group</taxon>
        <taxon>Alteromonas</taxon>
    </lineage>
</organism>
<dbReference type="Pfam" id="PF01467">
    <property type="entry name" value="CTP_transf_like"/>
    <property type="match status" value="1"/>
</dbReference>
<evidence type="ECO:0000256" key="2">
    <source>
        <dbReference type="ARBA" id="ARBA00022695"/>
    </source>
</evidence>
<dbReference type="EMBL" id="JAATNW010000003">
    <property type="protein sequence ID" value="NMH59648.1"/>
    <property type="molecule type" value="Genomic_DNA"/>
</dbReference>
<keyword evidence="8" id="KW-1185">Reference proteome</keyword>
<evidence type="ECO:0000256" key="4">
    <source>
        <dbReference type="ARBA" id="ARBA00023235"/>
    </source>
</evidence>
<dbReference type="Gene3D" id="3.40.50.620">
    <property type="entry name" value="HUPs"/>
    <property type="match status" value="1"/>
</dbReference>
<protein>
    <recommendedName>
        <fullName evidence="5">phosphoenolpyruvate mutase</fullName>
        <ecNumber evidence="5">5.4.2.9</ecNumber>
    </recommendedName>
</protein>
<proteinExistence type="predicted"/>
<name>A0ABX1R1K8_9ALTE</name>
<reference evidence="7 8" key="1">
    <citation type="submission" date="2020-03" db="EMBL/GenBank/DDBJ databases">
        <title>Alteromonas ponticola sp. nov., isolated from seawater.</title>
        <authorList>
            <person name="Yoon J.-H."/>
            <person name="Kim Y.-O."/>
        </authorList>
    </citation>
    <scope>NUCLEOTIDE SEQUENCE [LARGE SCALE GENOMIC DNA]</scope>
    <source>
        <strain evidence="7 8">MYP5</strain>
    </source>
</reference>
<dbReference type="SUPFAM" id="SSF52374">
    <property type="entry name" value="Nucleotidylyl transferase"/>
    <property type="match status" value="1"/>
</dbReference>
<evidence type="ECO:0000256" key="5">
    <source>
        <dbReference type="ARBA" id="ARBA00024063"/>
    </source>
</evidence>
<dbReference type="EC" id="5.4.2.9" evidence="5"/>
<dbReference type="Pfam" id="PF13714">
    <property type="entry name" value="PEP_mutase"/>
    <property type="match status" value="1"/>
</dbReference>
<dbReference type="RefSeq" id="WP_169210207.1">
    <property type="nucleotide sequence ID" value="NZ_JAATNW010000003.1"/>
</dbReference>
<dbReference type="GO" id="GO:0050188">
    <property type="term" value="F:phosphoenolpyruvate mutase activity"/>
    <property type="evidence" value="ECO:0007669"/>
    <property type="project" value="UniProtKB-EC"/>
</dbReference>
<sequence length="433" mass="48311">MTKKVYLGMSADLVHPGHLNIIKRATELGEVTVGLLTDKAIASYKRVPFMTFEQRKEVIENIKGVEYVIPQETLDYVPNLEALKPDFVVHGDDWTSGIQKKTRQRVIDCLAQWDGKLVEVPYTHGISSTQIHNAMKEIGTTPEVRLKSLRRILNAKPLVRFLDIHNALSGLIIENTRIETENGPREFDGMWGSSLTDSTAKGKPDIEAVDVTSRMSTLNEVLEVTTKPIIYDGDTGGKTEHFVFTVKTLERLGVSAVIIEDKTGLKKNSLFGTDVAQTQDSIENFCHKIQAGKTAQATQDFMIIARIESLILDQGVDDAMKRAQAYLEAGADGIMIHSRQKSPDEIFEFCDRYNQLSNRKTLVAVPSSYNQVYEKDLEARGVNVVIYANQLLRSAYPAMMNTAQSILTHGRSAEVDENMMPIKQILELIPGGK</sequence>
<dbReference type="NCBIfam" id="TIGR02320">
    <property type="entry name" value="PEP_mutase"/>
    <property type="match status" value="1"/>
</dbReference>
<dbReference type="Proteomes" id="UP000709336">
    <property type="component" value="Unassembled WGS sequence"/>
</dbReference>
<dbReference type="InterPro" id="IPR050385">
    <property type="entry name" value="Archaeal_FAD_synthase"/>
</dbReference>
<evidence type="ECO:0000259" key="6">
    <source>
        <dbReference type="Pfam" id="PF01467"/>
    </source>
</evidence>
<dbReference type="InterPro" id="IPR015813">
    <property type="entry name" value="Pyrv/PenolPyrv_kinase-like_dom"/>
</dbReference>
<evidence type="ECO:0000256" key="3">
    <source>
        <dbReference type="ARBA" id="ARBA00022723"/>
    </source>
</evidence>
<keyword evidence="3" id="KW-0479">Metal-binding</keyword>
<dbReference type="CDD" id="cd02170">
    <property type="entry name" value="cytidylyltransferase"/>
    <property type="match status" value="1"/>
</dbReference>
<feature type="domain" description="Cytidyltransferase-like" evidence="6">
    <location>
        <begin position="10"/>
        <end position="132"/>
    </location>
</feature>
<dbReference type="InterPro" id="IPR004821">
    <property type="entry name" value="Cyt_trans-like"/>
</dbReference>
<dbReference type="InterPro" id="IPR012698">
    <property type="entry name" value="PEnolPyrv_PMutase_core"/>
</dbReference>
<dbReference type="InterPro" id="IPR014729">
    <property type="entry name" value="Rossmann-like_a/b/a_fold"/>
</dbReference>
<dbReference type="PANTHER" id="PTHR43793">
    <property type="entry name" value="FAD SYNTHASE"/>
    <property type="match status" value="1"/>
</dbReference>
<dbReference type="PANTHER" id="PTHR43793:SF1">
    <property type="entry name" value="FAD SYNTHASE"/>
    <property type="match status" value="1"/>
</dbReference>
<dbReference type="NCBIfam" id="TIGR00125">
    <property type="entry name" value="cyt_tran_rel"/>
    <property type="match status" value="1"/>
</dbReference>
<dbReference type="SUPFAM" id="SSF51621">
    <property type="entry name" value="Phosphoenolpyruvate/pyruvate domain"/>
    <property type="match status" value="1"/>
</dbReference>
<keyword evidence="1" id="KW-0808">Transferase</keyword>
<evidence type="ECO:0000313" key="7">
    <source>
        <dbReference type="EMBL" id="NMH59648.1"/>
    </source>
</evidence>
<evidence type="ECO:0000313" key="8">
    <source>
        <dbReference type="Proteomes" id="UP000709336"/>
    </source>
</evidence>
<accession>A0ABX1R1K8</accession>
<keyword evidence="2" id="KW-0548">Nucleotidyltransferase</keyword>
<dbReference type="InterPro" id="IPR039556">
    <property type="entry name" value="ICL/PEPM"/>
</dbReference>
<comment type="caution">
    <text evidence="7">The sequence shown here is derived from an EMBL/GenBank/DDBJ whole genome shotgun (WGS) entry which is preliminary data.</text>
</comment>
<keyword evidence="4 7" id="KW-0413">Isomerase</keyword>